<proteinExistence type="predicted"/>
<evidence type="ECO:0000256" key="1">
    <source>
        <dbReference type="ARBA" id="ARBA00004651"/>
    </source>
</evidence>
<evidence type="ECO:0000313" key="8">
    <source>
        <dbReference type="EMBL" id="KHE93575.1"/>
    </source>
</evidence>
<protein>
    <recommendedName>
        <fullName evidence="7">SSD domain-containing protein</fullName>
    </recommendedName>
</protein>
<feature type="transmembrane region" description="Helical" evidence="6">
    <location>
        <begin position="673"/>
        <end position="695"/>
    </location>
</feature>
<feature type="transmembrane region" description="Helical" evidence="6">
    <location>
        <begin position="12"/>
        <end position="31"/>
    </location>
</feature>
<feature type="transmembrane region" description="Helical" evidence="6">
    <location>
        <begin position="254"/>
        <end position="275"/>
    </location>
</feature>
<feature type="transmembrane region" description="Helical" evidence="6">
    <location>
        <begin position="650"/>
        <end position="667"/>
    </location>
</feature>
<feature type="transmembrane region" description="Helical" evidence="6">
    <location>
        <begin position="742"/>
        <end position="771"/>
    </location>
</feature>
<reference evidence="8" key="1">
    <citation type="submission" date="2014-10" db="EMBL/GenBank/DDBJ databases">
        <title>Draft genome of anammox bacterium scalindua brodae, obtained using differential coverage binning of sequence data from two enrichment reactors.</title>
        <authorList>
            <person name="Speth D.R."/>
            <person name="Russ L."/>
            <person name="Kartal B."/>
            <person name="Op den Camp H.J."/>
            <person name="Dutilh B.E."/>
            <person name="Jetten M.S."/>
        </authorList>
    </citation>
    <scope>NUCLEOTIDE SEQUENCE [LARGE SCALE GENOMIC DNA]</scope>
    <source>
        <strain evidence="8">RU1</strain>
    </source>
</reference>
<evidence type="ECO:0000256" key="6">
    <source>
        <dbReference type="SAM" id="Phobius"/>
    </source>
</evidence>
<dbReference type="InterPro" id="IPR000731">
    <property type="entry name" value="SSD"/>
</dbReference>
<feature type="domain" description="SSD" evidence="7">
    <location>
        <begin position="643"/>
        <end position="770"/>
    </location>
</feature>
<feature type="transmembrane region" description="Helical" evidence="6">
    <location>
        <begin position="231"/>
        <end position="248"/>
    </location>
</feature>
<dbReference type="InterPro" id="IPR004869">
    <property type="entry name" value="MMPL_dom"/>
</dbReference>
<name>A0A0B0ESC4_9BACT</name>
<dbReference type="Gene3D" id="1.20.1640.10">
    <property type="entry name" value="Multidrug efflux transporter AcrB transmembrane domain"/>
    <property type="match status" value="2"/>
</dbReference>
<comment type="caution">
    <text evidence="8">The sequence shown here is derived from an EMBL/GenBank/DDBJ whole genome shotgun (WGS) entry which is preliminary data.</text>
</comment>
<keyword evidence="5 6" id="KW-0472">Membrane</keyword>
<feature type="transmembrane region" description="Helical" evidence="6">
    <location>
        <begin position="716"/>
        <end position="736"/>
    </location>
</feature>
<accession>A0A0B0ESC4</accession>
<dbReference type="AlphaFoldDB" id="A0A0B0ESC4"/>
<evidence type="ECO:0000256" key="4">
    <source>
        <dbReference type="ARBA" id="ARBA00022989"/>
    </source>
</evidence>
<comment type="subcellular location">
    <subcellularLocation>
        <location evidence="1">Cell membrane</location>
        <topology evidence="1">Multi-pass membrane protein</topology>
    </subcellularLocation>
</comment>
<dbReference type="PANTHER" id="PTHR33406">
    <property type="entry name" value="MEMBRANE PROTEIN MJ1562-RELATED"/>
    <property type="match status" value="1"/>
</dbReference>
<dbReference type="EMBL" id="JRYO01000046">
    <property type="protein sequence ID" value="KHE93575.1"/>
    <property type="molecule type" value="Genomic_DNA"/>
</dbReference>
<feature type="transmembrane region" description="Helical" evidence="6">
    <location>
        <begin position="357"/>
        <end position="378"/>
    </location>
</feature>
<feature type="transmembrane region" description="Helical" evidence="6">
    <location>
        <begin position="620"/>
        <end position="638"/>
    </location>
</feature>
<feature type="transmembrane region" description="Helical" evidence="6">
    <location>
        <begin position="322"/>
        <end position="345"/>
    </location>
</feature>
<dbReference type="Proteomes" id="UP000030652">
    <property type="component" value="Unassembled WGS sequence"/>
</dbReference>
<organism evidence="8">
    <name type="scientific">Candidatus Scalindua brodae</name>
    <dbReference type="NCBI Taxonomy" id="237368"/>
    <lineage>
        <taxon>Bacteria</taxon>
        <taxon>Pseudomonadati</taxon>
        <taxon>Planctomycetota</taxon>
        <taxon>Candidatus Brocadiia</taxon>
        <taxon>Candidatus Brocadiales</taxon>
        <taxon>Candidatus Scalinduaceae</taxon>
        <taxon>Candidatus Scalindua</taxon>
    </lineage>
</organism>
<evidence type="ECO:0000256" key="5">
    <source>
        <dbReference type="ARBA" id="ARBA00023136"/>
    </source>
</evidence>
<gene>
    <name evidence="8" type="ORF">SCABRO_00617</name>
</gene>
<evidence type="ECO:0000259" key="7">
    <source>
        <dbReference type="PROSITE" id="PS50156"/>
    </source>
</evidence>
<sequence length="787" mass="87283">MDRIASVILKYRIVFFILIGLLTGFLGHYAIKSKTDNSIEVWLKHNDPKLDYYYDFIDKFGDDEFLIIAMDGDDLFTGKKLKLINDIATRLESVKGVRSVMSLASVYKDKLSAPYFKEVLKRNKARSILEVFKEKILDDPMYVNNVISSDGETTAIIATVAKGSPESRVKLVKETREILKAIEIEINNEPSLPILQEGTGKINGPQKGFFLAGPSIVNTELDRMSQKDMRTFTPVMFAVALVILVALFKNISGVLIPAITIIINIMWTVGLFVIFDNKMNMVSGMLIPLIFIISLATTVHILNRFYLEVKLSGDRRESILKTVKHICVPCFLMCVTTSIGFLSLIASDVTPVNTTGIFMAAGIMMSFFVCITLVPGMLSLFPEWMSKPFISIQKDSGSSNKEFQGIYGFIGKFVKNNTLYVFAFSLVFVGVSIYGITKIKAESSIFESFPESSEITRSTEHIEQELMGLIPMEIVVDAGNTGGIFQPDILEKMGKLQGYLKEIPEVTNSVSVADYVKYLDRVLNKDDPESQMITKEKAVDYVKLASLHGDSIVKSLYTEDCNEGRVSVRMKNVGSSRYQAIVNDIEGFIKVNFPLSVGCSITGIVPLLMDMQGYLIKSQIKTFTLAFVLIFICIALLLKSVRIGMMSMIPNLIPIAITLGVMGYVGINLDVATIMIASVAIGISVDDTIHFLYRFKEEFKKDGDHYLAIQRTLSGVGRALIFTSIVATCGFLVFSLSNFKAIQYFGLLTGITMVSAIFAVLLILPSCILLFKPGFARSFTSSSLGTR</sequence>
<feature type="transmembrane region" description="Helical" evidence="6">
    <location>
        <begin position="419"/>
        <end position="437"/>
    </location>
</feature>
<dbReference type="GO" id="GO:0005886">
    <property type="term" value="C:plasma membrane"/>
    <property type="evidence" value="ECO:0007669"/>
    <property type="project" value="UniProtKB-SubCell"/>
</dbReference>
<evidence type="ECO:0000256" key="2">
    <source>
        <dbReference type="ARBA" id="ARBA00022475"/>
    </source>
</evidence>
<dbReference type="PANTHER" id="PTHR33406:SF12">
    <property type="entry name" value="BLR2997 PROTEIN"/>
    <property type="match status" value="1"/>
</dbReference>
<feature type="transmembrane region" description="Helical" evidence="6">
    <location>
        <begin position="282"/>
        <end position="302"/>
    </location>
</feature>
<dbReference type="InterPro" id="IPR001036">
    <property type="entry name" value="Acrflvin-R"/>
</dbReference>
<dbReference type="GO" id="GO:0022857">
    <property type="term" value="F:transmembrane transporter activity"/>
    <property type="evidence" value="ECO:0007669"/>
    <property type="project" value="InterPro"/>
</dbReference>
<keyword evidence="2" id="KW-1003">Cell membrane</keyword>
<dbReference type="SUPFAM" id="SSF82866">
    <property type="entry name" value="Multidrug efflux transporter AcrB transmembrane domain"/>
    <property type="match status" value="2"/>
</dbReference>
<dbReference type="InterPro" id="IPR050545">
    <property type="entry name" value="Mycobact_MmpL"/>
</dbReference>
<keyword evidence="3 6" id="KW-0812">Transmembrane</keyword>
<feature type="domain" description="SSD" evidence="7">
    <location>
        <begin position="259"/>
        <end position="380"/>
    </location>
</feature>
<evidence type="ECO:0000256" key="3">
    <source>
        <dbReference type="ARBA" id="ARBA00022692"/>
    </source>
</evidence>
<dbReference type="Pfam" id="PF03176">
    <property type="entry name" value="MMPL"/>
    <property type="match status" value="2"/>
</dbReference>
<dbReference type="PRINTS" id="PR00702">
    <property type="entry name" value="ACRIFLAVINRP"/>
</dbReference>
<dbReference type="eggNOG" id="COG1033">
    <property type="taxonomic scope" value="Bacteria"/>
</dbReference>
<keyword evidence="4 6" id="KW-1133">Transmembrane helix</keyword>
<dbReference type="PROSITE" id="PS50156">
    <property type="entry name" value="SSD"/>
    <property type="match status" value="2"/>
</dbReference>